<evidence type="ECO:0000256" key="1">
    <source>
        <dbReference type="ARBA" id="ARBA00022737"/>
    </source>
</evidence>
<name>A0AAD8HXM6_9APIA</name>
<keyword evidence="1" id="KW-0677">Repeat</keyword>
<feature type="repeat" description="PPR" evidence="2">
    <location>
        <begin position="469"/>
        <end position="503"/>
    </location>
</feature>
<comment type="caution">
    <text evidence="3">The sequence shown here is derived from an EMBL/GenBank/DDBJ whole genome shotgun (WGS) entry which is preliminary data.</text>
</comment>
<keyword evidence="4" id="KW-1185">Reference proteome</keyword>
<feature type="repeat" description="PPR" evidence="2">
    <location>
        <begin position="185"/>
        <end position="219"/>
    </location>
</feature>
<feature type="repeat" description="PPR" evidence="2">
    <location>
        <begin position="399"/>
        <end position="433"/>
    </location>
</feature>
<dbReference type="InterPro" id="IPR002885">
    <property type="entry name" value="PPR_rpt"/>
</dbReference>
<dbReference type="Proteomes" id="UP001237642">
    <property type="component" value="Unassembled WGS sequence"/>
</dbReference>
<proteinExistence type="predicted"/>
<evidence type="ECO:0000256" key="2">
    <source>
        <dbReference type="PROSITE-ProRule" id="PRU00708"/>
    </source>
</evidence>
<feature type="repeat" description="PPR" evidence="2">
    <location>
        <begin position="255"/>
        <end position="285"/>
    </location>
</feature>
<feature type="repeat" description="PPR" evidence="2">
    <location>
        <begin position="599"/>
        <end position="633"/>
    </location>
</feature>
<reference evidence="3" key="2">
    <citation type="submission" date="2023-05" db="EMBL/GenBank/DDBJ databases">
        <authorList>
            <person name="Schelkunov M.I."/>
        </authorList>
    </citation>
    <scope>NUCLEOTIDE SEQUENCE</scope>
    <source>
        <strain evidence="3">Hsosn_3</strain>
        <tissue evidence="3">Leaf</tissue>
    </source>
</reference>
<dbReference type="AlphaFoldDB" id="A0AAD8HXM6"/>
<feature type="repeat" description="PPR" evidence="2">
    <location>
        <begin position="434"/>
        <end position="468"/>
    </location>
</feature>
<feature type="repeat" description="PPR" evidence="2">
    <location>
        <begin position="329"/>
        <end position="363"/>
    </location>
</feature>
<organism evidence="3 4">
    <name type="scientific">Heracleum sosnowskyi</name>
    <dbReference type="NCBI Taxonomy" id="360622"/>
    <lineage>
        <taxon>Eukaryota</taxon>
        <taxon>Viridiplantae</taxon>
        <taxon>Streptophyta</taxon>
        <taxon>Embryophyta</taxon>
        <taxon>Tracheophyta</taxon>
        <taxon>Spermatophyta</taxon>
        <taxon>Magnoliopsida</taxon>
        <taxon>eudicotyledons</taxon>
        <taxon>Gunneridae</taxon>
        <taxon>Pentapetalae</taxon>
        <taxon>asterids</taxon>
        <taxon>campanulids</taxon>
        <taxon>Apiales</taxon>
        <taxon>Apiaceae</taxon>
        <taxon>Apioideae</taxon>
        <taxon>apioid superclade</taxon>
        <taxon>Tordylieae</taxon>
        <taxon>Tordyliinae</taxon>
        <taxon>Heracleum</taxon>
    </lineage>
</organism>
<feature type="repeat" description="PPR" evidence="2">
    <location>
        <begin position="564"/>
        <end position="598"/>
    </location>
</feature>
<dbReference type="InterPro" id="IPR051222">
    <property type="entry name" value="PPR/CCM1_RNA-binding"/>
</dbReference>
<dbReference type="Pfam" id="PF12854">
    <property type="entry name" value="PPR_1"/>
    <property type="match status" value="2"/>
</dbReference>
<dbReference type="PANTHER" id="PTHR47942">
    <property type="entry name" value="TETRATRICOPEPTIDE REPEAT (TPR)-LIKE SUPERFAMILY PROTEIN-RELATED"/>
    <property type="match status" value="1"/>
</dbReference>
<dbReference type="NCBIfam" id="TIGR00756">
    <property type="entry name" value="PPR"/>
    <property type="match status" value="12"/>
</dbReference>
<dbReference type="PROSITE" id="PS51375">
    <property type="entry name" value="PPR"/>
    <property type="match status" value="14"/>
</dbReference>
<feature type="repeat" description="PPR" evidence="2">
    <location>
        <begin position="294"/>
        <end position="328"/>
    </location>
</feature>
<accession>A0AAD8HXM6</accession>
<feature type="repeat" description="PPR" evidence="2">
    <location>
        <begin position="220"/>
        <end position="254"/>
    </location>
</feature>
<dbReference type="InterPro" id="IPR011990">
    <property type="entry name" value="TPR-like_helical_dom_sf"/>
</dbReference>
<sequence>MGEEAGKKLRKALLKNSGNPTLAWQIFTRIASSNPPHRTSILSSIPHITRILVRAKMFTQTHYLTNLLVNNQSCSSSSFTYLLTLIRIIANAGHLDQAIPHFRALRNHFRDKPPSISYYNMLIQCSIRQNNPDFVSFLYQDLILAGVKPETYTFNLFIGGLCDSGRLEDARNLFDKMSEKGCLPNEFTFGLLIRGYCQNGLVDKGVEILDVMENLGVATNVVVFNTLVSRFCKDGKTDEAEKLVERMRLVGINPNVVTFNSRISALCSAGKILEASRIFRDMQIDKELGLPQPNNVTYNLMLQGFYTQGMLQEASALVDSMKINGVFTQLQSYNIWLLGLVRNGKLLETQSVLNEMVDKCIGPNIVSYNIVIDGLCKNGMLADARTVMGVMKSSGVPPDTVTYSSLLHGYCKKDKAGEATKILHEMIKSGCFPNTYTCNILLHSLWGQGKISEAEKLLQKMNERGYSVDTVTCNIVIEGLCKSGKVDKAIEIVDGMWTNGSAALGELGNLYIGLVDDDNNTDAVKCMPDLVTYSILINTLCKDGRLDEAKKKFIEMMKKKVYPDSLLYNIFIHSFCKAGKLSSAFRVLKDMEEKGCGKNLVTYNSLIRGLGRKGQIFEMYGLMDEMKERGVSPNVETYNNLISCLCDNERAEDAINLLDEMLLKALSPNISSFKYLISAFCKVGEFVPAREVFSISLSICGHKEILYSLLFNGLLAREEVLEARELFEAAVDRSLEIGNFLYKDLIDRLCKEEFIDLASDILKKMMSKGYTFDHASFLPVIDGLSKRGKKEEADELAERMLEMASEGKVMNKVCGDARVYEKSKKYRGSDWKTIVHRDDGSGTALRTLRRVQKGWGQGSISSFQPPKSDYLDDWDGNFPLH</sequence>
<dbReference type="Gene3D" id="1.25.40.10">
    <property type="entry name" value="Tetratricopeptide repeat domain"/>
    <property type="match status" value="8"/>
</dbReference>
<dbReference type="EMBL" id="JAUIZM010000007">
    <property type="protein sequence ID" value="KAK1373750.1"/>
    <property type="molecule type" value="Genomic_DNA"/>
</dbReference>
<evidence type="ECO:0000313" key="3">
    <source>
        <dbReference type="EMBL" id="KAK1373750.1"/>
    </source>
</evidence>
<feature type="repeat" description="PPR" evidence="2">
    <location>
        <begin position="364"/>
        <end position="398"/>
    </location>
</feature>
<evidence type="ECO:0000313" key="4">
    <source>
        <dbReference type="Proteomes" id="UP001237642"/>
    </source>
</evidence>
<gene>
    <name evidence="3" type="ORF">POM88_029943</name>
</gene>
<dbReference type="Pfam" id="PF13041">
    <property type="entry name" value="PPR_2"/>
    <property type="match status" value="5"/>
</dbReference>
<feature type="repeat" description="PPR" evidence="2">
    <location>
        <begin position="529"/>
        <end position="563"/>
    </location>
</feature>
<protein>
    <submittedName>
        <fullName evidence="3">Pentatricopeptide repeat-containing protein</fullName>
    </submittedName>
</protein>
<dbReference type="PANTHER" id="PTHR47942:SF99">
    <property type="entry name" value="PENTACOTRIPEPTIDE-REPEAT REGION OF PRORP DOMAIN-CONTAINING PROTEIN"/>
    <property type="match status" value="1"/>
</dbReference>
<feature type="repeat" description="PPR" evidence="2">
    <location>
        <begin position="634"/>
        <end position="668"/>
    </location>
</feature>
<feature type="repeat" description="PPR" evidence="2">
    <location>
        <begin position="150"/>
        <end position="184"/>
    </location>
</feature>
<dbReference type="Pfam" id="PF01535">
    <property type="entry name" value="PPR"/>
    <property type="match status" value="4"/>
</dbReference>
<reference evidence="3" key="1">
    <citation type="submission" date="2023-02" db="EMBL/GenBank/DDBJ databases">
        <title>Genome of toxic invasive species Heracleum sosnowskyi carries increased number of genes despite the absence of recent whole-genome duplications.</title>
        <authorList>
            <person name="Schelkunov M."/>
            <person name="Shtratnikova V."/>
            <person name="Makarenko M."/>
            <person name="Klepikova A."/>
            <person name="Omelchenko D."/>
            <person name="Novikova G."/>
            <person name="Obukhova E."/>
            <person name="Bogdanov V."/>
            <person name="Penin A."/>
            <person name="Logacheva M."/>
        </authorList>
    </citation>
    <scope>NUCLEOTIDE SEQUENCE</scope>
    <source>
        <strain evidence="3">Hsosn_3</strain>
        <tissue evidence="3">Leaf</tissue>
    </source>
</reference>